<dbReference type="InterPro" id="IPR053710">
    <property type="entry name" value="Arylamine_NAT_domain_sf"/>
</dbReference>
<evidence type="ECO:0000313" key="2">
    <source>
        <dbReference type="EnsemblProtists" id="EOD05776"/>
    </source>
</evidence>
<dbReference type="RefSeq" id="XP_005758205.1">
    <property type="nucleotide sequence ID" value="XM_005758148.1"/>
</dbReference>
<name>A0A0D3I3E1_EMIH1</name>
<dbReference type="InterPro" id="IPR001447">
    <property type="entry name" value="Arylamine_N-AcTrfase"/>
</dbReference>
<keyword evidence="3" id="KW-1185">Reference proteome</keyword>
<evidence type="ECO:0000256" key="1">
    <source>
        <dbReference type="ARBA" id="ARBA00006547"/>
    </source>
</evidence>
<dbReference type="Pfam" id="PF00797">
    <property type="entry name" value="Acetyltransf_2"/>
    <property type="match status" value="1"/>
</dbReference>
<dbReference type="PANTHER" id="PTHR11786:SF0">
    <property type="entry name" value="ARYLAMINE N-ACETYLTRANSFERASE 4-RELATED"/>
    <property type="match status" value="1"/>
</dbReference>
<sequence length="320" mass="34843">MATLVEAYLERLGLPAACLADGPTLPLLETLVEAHLATLPFSNLSQHLAGGDAAPSLSPSRLQEKLLARRHGGNCFELNGLFALLLRDIGLETLLLQCRVWTGRERGNRGKPGYRRHPTHLLLLGNARFLVDVGFGEPPLGPLRYSVGEGSEQVTAEGMRSRMVQLGDGMVQLESWRDAGRDPWHVRASPSPATEAGWVPRLSWAEADVELFGAAAAPCLADFAAAQERCLAEGSTLRQKLVVCRLLREEKVTVAGTQLRITSPRFKRGGRVPTQRVAELGCTEGVRAALLEHYCIPREETSALQLDASVAAPGAWWRHL</sequence>
<dbReference type="KEGG" id="ehx:EMIHUDRAFT_219862"/>
<dbReference type="AlphaFoldDB" id="A0A0D3I3E1"/>
<comment type="similarity">
    <text evidence="1">Belongs to the arylamine N-acetyltransferase family.</text>
</comment>
<dbReference type="InterPro" id="IPR038765">
    <property type="entry name" value="Papain-like_cys_pep_sf"/>
</dbReference>
<dbReference type="HOGENOM" id="CLU_869981_0_0_1"/>
<dbReference type="PANTHER" id="PTHR11786">
    <property type="entry name" value="N-HYDROXYARYLAMINE O-ACETYLTRANSFERASE"/>
    <property type="match status" value="1"/>
</dbReference>
<dbReference type="Proteomes" id="UP000013827">
    <property type="component" value="Unassembled WGS sequence"/>
</dbReference>
<reference evidence="2" key="2">
    <citation type="submission" date="2024-10" db="UniProtKB">
        <authorList>
            <consortium name="EnsemblProtists"/>
        </authorList>
    </citation>
    <scope>IDENTIFICATION</scope>
</reference>
<dbReference type="SUPFAM" id="SSF54001">
    <property type="entry name" value="Cysteine proteinases"/>
    <property type="match status" value="1"/>
</dbReference>
<reference evidence="3" key="1">
    <citation type="journal article" date="2013" name="Nature">
        <title>Pan genome of the phytoplankton Emiliania underpins its global distribution.</title>
        <authorList>
            <person name="Read B.A."/>
            <person name="Kegel J."/>
            <person name="Klute M.J."/>
            <person name="Kuo A."/>
            <person name="Lefebvre S.C."/>
            <person name="Maumus F."/>
            <person name="Mayer C."/>
            <person name="Miller J."/>
            <person name="Monier A."/>
            <person name="Salamov A."/>
            <person name="Young J."/>
            <person name="Aguilar M."/>
            <person name="Claverie J.M."/>
            <person name="Frickenhaus S."/>
            <person name="Gonzalez K."/>
            <person name="Herman E.K."/>
            <person name="Lin Y.C."/>
            <person name="Napier J."/>
            <person name="Ogata H."/>
            <person name="Sarno A.F."/>
            <person name="Shmutz J."/>
            <person name="Schroeder D."/>
            <person name="de Vargas C."/>
            <person name="Verret F."/>
            <person name="von Dassow P."/>
            <person name="Valentin K."/>
            <person name="Van de Peer Y."/>
            <person name="Wheeler G."/>
            <person name="Dacks J.B."/>
            <person name="Delwiche C.F."/>
            <person name="Dyhrman S.T."/>
            <person name="Glockner G."/>
            <person name="John U."/>
            <person name="Richards T."/>
            <person name="Worden A.Z."/>
            <person name="Zhang X."/>
            <person name="Grigoriev I.V."/>
            <person name="Allen A.E."/>
            <person name="Bidle K."/>
            <person name="Borodovsky M."/>
            <person name="Bowler C."/>
            <person name="Brownlee C."/>
            <person name="Cock J.M."/>
            <person name="Elias M."/>
            <person name="Gladyshev V.N."/>
            <person name="Groth M."/>
            <person name="Guda C."/>
            <person name="Hadaegh A."/>
            <person name="Iglesias-Rodriguez M.D."/>
            <person name="Jenkins J."/>
            <person name="Jones B.M."/>
            <person name="Lawson T."/>
            <person name="Leese F."/>
            <person name="Lindquist E."/>
            <person name="Lobanov A."/>
            <person name="Lomsadze A."/>
            <person name="Malik S.B."/>
            <person name="Marsh M.E."/>
            <person name="Mackinder L."/>
            <person name="Mock T."/>
            <person name="Mueller-Roeber B."/>
            <person name="Pagarete A."/>
            <person name="Parker M."/>
            <person name="Probert I."/>
            <person name="Quesneville H."/>
            <person name="Raines C."/>
            <person name="Rensing S.A."/>
            <person name="Riano-Pachon D.M."/>
            <person name="Richier S."/>
            <person name="Rokitta S."/>
            <person name="Shiraiwa Y."/>
            <person name="Soanes D.M."/>
            <person name="van der Giezen M."/>
            <person name="Wahlund T.M."/>
            <person name="Williams B."/>
            <person name="Wilson W."/>
            <person name="Wolfe G."/>
            <person name="Wurch L.L."/>
        </authorList>
    </citation>
    <scope>NUCLEOTIDE SEQUENCE</scope>
</reference>
<accession>A0A0D3I3E1</accession>
<dbReference type="EnsemblProtists" id="EOD05776">
    <property type="protein sequence ID" value="EOD05776"/>
    <property type="gene ID" value="EMIHUDRAFT_219862"/>
</dbReference>
<protein>
    <recommendedName>
        <fullName evidence="4">Arylamine N-acetyltransferase</fullName>
    </recommendedName>
</protein>
<dbReference type="PaxDb" id="2903-EOD05776"/>
<evidence type="ECO:0000313" key="3">
    <source>
        <dbReference type="Proteomes" id="UP000013827"/>
    </source>
</evidence>
<evidence type="ECO:0008006" key="4">
    <source>
        <dbReference type="Google" id="ProtNLM"/>
    </source>
</evidence>
<dbReference type="Gene3D" id="3.30.2140.20">
    <property type="match status" value="1"/>
</dbReference>
<dbReference type="GeneID" id="17251972"/>
<dbReference type="OMA" id="ASEAIWS"/>
<dbReference type="GO" id="GO:0016407">
    <property type="term" value="F:acetyltransferase activity"/>
    <property type="evidence" value="ECO:0007669"/>
    <property type="project" value="InterPro"/>
</dbReference>
<organism evidence="2 3">
    <name type="scientific">Emiliania huxleyi (strain CCMP1516)</name>
    <dbReference type="NCBI Taxonomy" id="280463"/>
    <lineage>
        <taxon>Eukaryota</taxon>
        <taxon>Haptista</taxon>
        <taxon>Haptophyta</taxon>
        <taxon>Prymnesiophyceae</taxon>
        <taxon>Isochrysidales</taxon>
        <taxon>Noelaerhabdaceae</taxon>
        <taxon>Emiliania</taxon>
    </lineage>
</organism>
<proteinExistence type="inferred from homology"/>